<dbReference type="RefSeq" id="WP_122918522.1">
    <property type="nucleotide sequence ID" value="NZ_RHHQ01000011.1"/>
</dbReference>
<evidence type="ECO:0000313" key="4">
    <source>
        <dbReference type="Proteomes" id="UP000271031"/>
    </source>
</evidence>
<gene>
    <name evidence="3" type="ORF">EDM56_13990</name>
</gene>
<dbReference type="AlphaFoldDB" id="A0A3M8DHT0"/>
<accession>A0A3M8DHT0</accession>
<dbReference type="Pfam" id="PF04324">
    <property type="entry name" value="Fer2_BFD"/>
    <property type="match status" value="1"/>
</dbReference>
<evidence type="ECO:0000259" key="2">
    <source>
        <dbReference type="Pfam" id="PF04324"/>
    </source>
</evidence>
<comment type="caution">
    <text evidence="3">The sequence shown here is derived from an EMBL/GenBank/DDBJ whole genome shotgun (WGS) entry which is preliminary data.</text>
</comment>
<dbReference type="GO" id="GO:0016491">
    <property type="term" value="F:oxidoreductase activity"/>
    <property type="evidence" value="ECO:0007669"/>
    <property type="project" value="UniProtKB-KW"/>
</dbReference>
<dbReference type="Proteomes" id="UP000271031">
    <property type="component" value="Unassembled WGS sequence"/>
</dbReference>
<dbReference type="InterPro" id="IPR007419">
    <property type="entry name" value="BFD-like_2Fe2S-bd_dom"/>
</dbReference>
<dbReference type="EMBL" id="RHHQ01000011">
    <property type="protein sequence ID" value="RNB87680.1"/>
    <property type="molecule type" value="Genomic_DNA"/>
</dbReference>
<keyword evidence="1" id="KW-0560">Oxidoreductase</keyword>
<dbReference type="PANTHER" id="PTHR42949:SF3">
    <property type="entry name" value="ANAEROBIC GLYCEROL-3-PHOSPHATE DEHYDROGENASE SUBUNIT B"/>
    <property type="match status" value="1"/>
</dbReference>
<organism evidence="3 4">
    <name type="scientific">Brevibacillus fluminis</name>
    <dbReference type="NCBI Taxonomy" id="511487"/>
    <lineage>
        <taxon>Bacteria</taxon>
        <taxon>Bacillati</taxon>
        <taxon>Bacillota</taxon>
        <taxon>Bacilli</taxon>
        <taxon>Bacillales</taxon>
        <taxon>Paenibacillaceae</taxon>
        <taxon>Brevibacillus</taxon>
    </lineage>
</organism>
<dbReference type="InterPro" id="IPR051691">
    <property type="entry name" value="Metab_Enz_Cyan_OpOx_G3PDH"/>
</dbReference>
<reference evidence="3 4" key="1">
    <citation type="submission" date="2018-10" db="EMBL/GenBank/DDBJ databases">
        <title>Phylogenomics of Brevibacillus.</title>
        <authorList>
            <person name="Dunlap C."/>
        </authorList>
    </citation>
    <scope>NUCLEOTIDE SEQUENCE [LARGE SCALE GENOMIC DNA]</scope>
    <source>
        <strain evidence="3 4">JCM 15716</strain>
    </source>
</reference>
<dbReference type="InterPro" id="IPR041854">
    <property type="entry name" value="BFD-like_2Fe2S-bd_dom_sf"/>
</dbReference>
<dbReference type="OrthoDB" id="9801699at2"/>
<feature type="domain" description="BFD-like [2Fe-2S]-binding" evidence="2">
    <location>
        <begin position="7"/>
        <end position="58"/>
    </location>
</feature>
<proteinExistence type="predicted"/>
<evidence type="ECO:0000256" key="1">
    <source>
        <dbReference type="ARBA" id="ARBA00023002"/>
    </source>
</evidence>
<protein>
    <submittedName>
        <fullName evidence="3">(2Fe-2S)-binding protein</fullName>
    </submittedName>
</protein>
<sequence>MDKGSYLICRCEEVSRHEIDAVIKNGACTAQEIKMQTRAGMGTCQGRVCRSLLEAIVGEEQGKIIEHPSTLTIHHPVRPVHIGQLIERDHS</sequence>
<dbReference type="CDD" id="cd19946">
    <property type="entry name" value="GlpA-like_Fer2_BFD-like"/>
    <property type="match status" value="1"/>
</dbReference>
<dbReference type="PANTHER" id="PTHR42949">
    <property type="entry name" value="ANAEROBIC GLYCEROL-3-PHOSPHATE DEHYDROGENASE SUBUNIT B"/>
    <property type="match status" value="1"/>
</dbReference>
<keyword evidence="4" id="KW-1185">Reference proteome</keyword>
<evidence type="ECO:0000313" key="3">
    <source>
        <dbReference type="EMBL" id="RNB87680.1"/>
    </source>
</evidence>
<name>A0A3M8DHT0_9BACL</name>
<dbReference type="Gene3D" id="1.10.10.1100">
    <property type="entry name" value="BFD-like [2Fe-2S]-binding domain"/>
    <property type="match status" value="1"/>
</dbReference>